<dbReference type="InterPro" id="IPR001604">
    <property type="entry name" value="Endo_G_ENPP1-like_dom"/>
</dbReference>
<gene>
    <name evidence="5" type="ORF">OJAV_G00184470</name>
</gene>
<organism evidence="5 6">
    <name type="scientific">Oryzias javanicus</name>
    <name type="common">Javanese ricefish</name>
    <name type="synonym">Aplocheilus javanicus</name>
    <dbReference type="NCBI Taxonomy" id="123683"/>
    <lineage>
        <taxon>Eukaryota</taxon>
        <taxon>Metazoa</taxon>
        <taxon>Chordata</taxon>
        <taxon>Craniata</taxon>
        <taxon>Vertebrata</taxon>
        <taxon>Euteleostomi</taxon>
        <taxon>Actinopterygii</taxon>
        <taxon>Neopterygii</taxon>
        <taxon>Teleostei</taxon>
        <taxon>Neoteleostei</taxon>
        <taxon>Acanthomorphata</taxon>
        <taxon>Ovalentaria</taxon>
        <taxon>Atherinomorphae</taxon>
        <taxon>Beloniformes</taxon>
        <taxon>Adrianichthyidae</taxon>
        <taxon>Oryziinae</taxon>
        <taxon>Oryzias</taxon>
    </lineage>
</organism>
<dbReference type="AlphaFoldDB" id="A0A437CE00"/>
<dbReference type="SMART" id="SM00477">
    <property type="entry name" value="NUC"/>
    <property type="match status" value="1"/>
</dbReference>
<reference evidence="5 6" key="2">
    <citation type="submission" date="2019-01" db="EMBL/GenBank/DDBJ databases">
        <title>A chromosome length genome reference of the Java medaka (oryzias javanicus).</title>
        <authorList>
            <person name="Herpin A."/>
            <person name="Takehana Y."/>
            <person name="Naruse K."/>
            <person name="Ansai S."/>
            <person name="Kawaguchi M."/>
        </authorList>
    </citation>
    <scope>NUCLEOTIDE SEQUENCE [LARGE SCALE GENOMIC DNA]</scope>
    <source>
        <strain evidence="5">RS831</strain>
        <tissue evidence="5">Whole body</tissue>
    </source>
</reference>
<dbReference type="Proteomes" id="UP000283210">
    <property type="component" value="Chromosome 18"/>
</dbReference>
<dbReference type="InterPro" id="IPR044929">
    <property type="entry name" value="DNA/RNA_non-sp_Endonuclease_sf"/>
</dbReference>
<feature type="domain" description="DNA/RNA non-specific endonuclease/pyrophosphatase/phosphodiesterase" evidence="4">
    <location>
        <begin position="62"/>
        <end position="229"/>
    </location>
</feature>
<evidence type="ECO:0000256" key="2">
    <source>
        <dbReference type="SAM" id="SignalP"/>
    </source>
</evidence>
<dbReference type="GO" id="GO:0016787">
    <property type="term" value="F:hydrolase activity"/>
    <property type="evidence" value="ECO:0007669"/>
    <property type="project" value="InterPro"/>
</dbReference>
<name>A0A437CE00_ORYJA</name>
<feature type="region of interest" description="Disordered" evidence="1">
    <location>
        <begin position="200"/>
        <end position="232"/>
    </location>
</feature>
<dbReference type="Pfam" id="PF01223">
    <property type="entry name" value="Endonuclease_NS"/>
    <property type="match status" value="1"/>
</dbReference>
<evidence type="ECO:0008006" key="7">
    <source>
        <dbReference type="Google" id="ProtNLM"/>
    </source>
</evidence>
<evidence type="ECO:0000259" key="4">
    <source>
        <dbReference type="SMART" id="SM00892"/>
    </source>
</evidence>
<evidence type="ECO:0000313" key="6">
    <source>
        <dbReference type="Proteomes" id="UP000283210"/>
    </source>
</evidence>
<keyword evidence="2" id="KW-0732">Signal</keyword>
<proteinExistence type="predicted"/>
<feature type="chain" id="PRO_5019184545" description="DNA/RNA non-specific endonuclease domain-containing protein" evidence="2">
    <location>
        <begin position="18"/>
        <end position="232"/>
    </location>
</feature>
<dbReference type="SUPFAM" id="SSF54060">
    <property type="entry name" value="His-Me finger endonucleases"/>
    <property type="match status" value="1"/>
</dbReference>
<feature type="domain" description="ENPP1-3/EXOG-like endonuclease/phosphodiesterase" evidence="3">
    <location>
        <begin position="63"/>
        <end position="225"/>
    </location>
</feature>
<dbReference type="SMART" id="SM00892">
    <property type="entry name" value="Endonuclease_NS"/>
    <property type="match status" value="1"/>
</dbReference>
<reference evidence="5 6" key="1">
    <citation type="submission" date="2018-11" db="EMBL/GenBank/DDBJ databases">
        <authorList>
            <person name="Lopez-Roques C."/>
            <person name="Donnadieu C."/>
            <person name="Bouchez O."/>
            <person name="Klopp C."/>
            <person name="Cabau C."/>
            <person name="Zahm M."/>
        </authorList>
    </citation>
    <scope>NUCLEOTIDE SEQUENCE [LARGE SCALE GENOMIC DNA]</scope>
    <source>
        <strain evidence="5">RS831</strain>
        <tissue evidence="5">Whole body</tissue>
    </source>
</reference>
<dbReference type="InterPro" id="IPR020821">
    <property type="entry name" value="ENPP1-3/EXOG-like_nuc-like"/>
</dbReference>
<feature type="region of interest" description="Disordered" evidence="1">
    <location>
        <begin position="87"/>
        <end position="110"/>
    </location>
</feature>
<accession>A0A437CE00</accession>
<feature type="signal peptide" evidence="2">
    <location>
        <begin position="1"/>
        <end position="17"/>
    </location>
</feature>
<dbReference type="GO" id="GO:0003676">
    <property type="term" value="F:nucleic acid binding"/>
    <property type="evidence" value="ECO:0007669"/>
    <property type="project" value="InterPro"/>
</dbReference>
<evidence type="ECO:0000313" key="5">
    <source>
        <dbReference type="EMBL" id="RVE60818.1"/>
    </source>
</evidence>
<dbReference type="GO" id="GO:0046872">
    <property type="term" value="F:metal ion binding"/>
    <property type="evidence" value="ECO:0007669"/>
    <property type="project" value="InterPro"/>
</dbReference>
<dbReference type="PANTHER" id="PTHR21472">
    <property type="entry name" value="ENDONUCLEASE DOMAIN-CONTAINING 1 PROTEIN ENDOD1"/>
    <property type="match status" value="1"/>
</dbReference>
<sequence>MLLFLLLVFLPTVPIETEVVKTLADCPGFFVNDTPPEIPNILVGGNISNKTRYKVICQTFEDIKRFLTLYDTENKIPVFSAYRFTGAEEGGKRPGSPWKIEPQLDSNKDDKNMRELENNYQALDSDYMNNLIYTRGHLYPSCHAPDREAQRSTFTLTNAVPQVESFNSGSWARMERQTKGFMEKECINDSRTEAFVVTGAEPDNTNNCHGATNDRPSTNNHKDDSTYHVYHH</sequence>
<evidence type="ECO:0000256" key="1">
    <source>
        <dbReference type="SAM" id="MobiDB-lite"/>
    </source>
</evidence>
<protein>
    <recommendedName>
        <fullName evidence="7">DNA/RNA non-specific endonuclease domain-containing protein</fullName>
    </recommendedName>
</protein>
<dbReference type="OrthoDB" id="69221at2759"/>
<feature type="compositionally biased region" description="Polar residues" evidence="1">
    <location>
        <begin position="203"/>
        <end position="219"/>
    </location>
</feature>
<dbReference type="InterPro" id="IPR039015">
    <property type="entry name" value="ENDOD1"/>
</dbReference>
<keyword evidence="6" id="KW-1185">Reference proteome</keyword>
<evidence type="ECO:0000259" key="3">
    <source>
        <dbReference type="SMART" id="SM00477"/>
    </source>
</evidence>
<dbReference type="PANTHER" id="PTHR21472:SF15">
    <property type="entry name" value="ENDONUCLEASE DOMAIN-CONTAINING 1 PROTEIN-RELATED"/>
    <property type="match status" value="1"/>
</dbReference>
<dbReference type="Gene3D" id="3.40.570.10">
    <property type="entry name" value="Extracellular Endonuclease, subunit A"/>
    <property type="match status" value="1"/>
</dbReference>
<dbReference type="EMBL" id="CM012454">
    <property type="protein sequence ID" value="RVE60818.1"/>
    <property type="molecule type" value="Genomic_DNA"/>
</dbReference>
<dbReference type="InterPro" id="IPR044925">
    <property type="entry name" value="His-Me_finger_sf"/>
</dbReference>